<sequence>MSVMTDIFLIAPLPLLLLLFTIGAFKCKHLLPLWKHDRQIKLDFSPNELSGIDITIVIVIFFLRSVRFSILSTCTRIFKLRNMVSEVPKSPDADELSLVMPFRVTQADLTTYSAAIKDPLDSRNNQLSGAQLLLFLSALSEPAMLLLLAHPSCKVRPLGSVNVRNRFELLRPDLLCEGQALTALKKAFLTATLSKDDRVVKRGFEVDLVVNLNIPSKDSGSSITVFRQNFTILQFARVRREMAQQQDVARNGVFNPAWSNVTSLAVEYNDPAQWARLCKDYNPIHTSTIAAKIFGFPGKLAHGNHVGALAAKYITLPSENEPLFMEITFKRPVVVPAQLDLKVSRDGAEASHADFQILSMSKDKVSIEGRVGQLK</sequence>
<feature type="transmembrane region" description="Helical" evidence="1">
    <location>
        <begin position="48"/>
        <end position="66"/>
    </location>
</feature>
<dbReference type="PANTHER" id="PTHR43841">
    <property type="entry name" value="3-HYDROXYACYL-THIOESTER DEHYDRATASE HTDX-RELATED"/>
    <property type="match status" value="1"/>
</dbReference>
<dbReference type="Pfam" id="PF01575">
    <property type="entry name" value="MaoC_dehydratas"/>
    <property type="match status" value="1"/>
</dbReference>
<name>A0A0D2JQD1_9EURO</name>
<evidence type="ECO:0000256" key="1">
    <source>
        <dbReference type="SAM" id="Phobius"/>
    </source>
</evidence>
<dbReference type="OrthoDB" id="533830at2759"/>
<dbReference type="GeneID" id="27714428"/>
<evidence type="ECO:0000313" key="4">
    <source>
        <dbReference type="Proteomes" id="UP000053411"/>
    </source>
</evidence>
<keyword evidence="1" id="KW-0812">Transmembrane</keyword>
<dbReference type="CDD" id="cd03441">
    <property type="entry name" value="R_hydratase_like"/>
    <property type="match status" value="1"/>
</dbReference>
<gene>
    <name evidence="3" type="ORF">Z520_08682</name>
</gene>
<reference evidence="3 4" key="1">
    <citation type="submission" date="2015-01" db="EMBL/GenBank/DDBJ databases">
        <title>The Genome Sequence of Fonsecaea multimorphosa CBS 102226.</title>
        <authorList>
            <consortium name="The Broad Institute Genomics Platform"/>
            <person name="Cuomo C."/>
            <person name="de Hoog S."/>
            <person name="Gorbushina A."/>
            <person name="Stielow B."/>
            <person name="Teixiera M."/>
            <person name="Abouelleil A."/>
            <person name="Chapman S.B."/>
            <person name="Priest M."/>
            <person name="Young S.K."/>
            <person name="Wortman J."/>
            <person name="Nusbaum C."/>
            <person name="Birren B."/>
        </authorList>
    </citation>
    <scope>NUCLEOTIDE SEQUENCE [LARGE SCALE GENOMIC DNA]</scope>
    <source>
        <strain evidence="3 4">CBS 102226</strain>
    </source>
</reference>
<keyword evidence="1" id="KW-1133">Transmembrane helix</keyword>
<dbReference type="STRING" id="1442371.A0A0D2JQD1"/>
<dbReference type="InterPro" id="IPR002539">
    <property type="entry name" value="MaoC-like_dom"/>
</dbReference>
<evidence type="ECO:0000259" key="2">
    <source>
        <dbReference type="Pfam" id="PF01575"/>
    </source>
</evidence>
<protein>
    <recommendedName>
        <fullName evidence="2">MaoC-like domain-containing protein</fullName>
    </recommendedName>
</protein>
<keyword evidence="1" id="KW-0472">Membrane</keyword>
<organism evidence="3 4">
    <name type="scientific">Fonsecaea multimorphosa CBS 102226</name>
    <dbReference type="NCBI Taxonomy" id="1442371"/>
    <lineage>
        <taxon>Eukaryota</taxon>
        <taxon>Fungi</taxon>
        <taxon>Dikarya</taxon>
        <taxon>Ascomycota</taxon>
        <taxon>Pezizomycotina</taxon>
        <taxon>Eurotiomycetes</taxon>
        <taxon>Chaetothyriomycetidae</taxon>
        <taxon>Chaetothyriales</taxon>
        <taxon>Herpotrichiellaceae</taxon>
        <taxon>Fonsecaea</taxon>
    </lineage>
</organism>
<dbReference type="VEuPathDB" id="FungiDB:Z520_08682"/>
<dbReference type="Proteomes" id="UP000053411">
    <property type="component" value="Unassembled WGS sequence"/>
</dbReference>
<dbReference type="InterPro" id="IPR029069">
    <property type="entry name" value="HotDog_dom_sf"/>
</dbReference>
<feature type="domain" description="MaoC-like" evidence="2">
    <location>
        <begin position="265"/>
        <end position="350"/>
    </location>
</feature>
<dbReference type="EMBL" id="KN848081">
    <property type="protein sequence ID" value="KIX95562.1"/>
    <property type="molecule type" value="Genomic_DNA"/>
</dbReference>
<dbReference type="SUPFAM" id="SSF54637">
    <property type="entry name" value="Thioesterase/thiol ester dehydrase-isomerase"/>
    <property type="match status" value="1"/>
</dbReference>
<dbReference type="PANTHER" id="PTHR43841:SF1">
    <property type="entry name" value="3-HYDROXYACYL-THIOESTER DEHYDRATASE X"/>
    <property type="match status" value="1"/>
</dbReference>
<dbReference type="RefSeq" id="XP_016629685.1">
    <property type="nucleotide sequence ID" value="XM_016779178.1"/>
</dbReference>
<evidence type="ECO:0000313" key="3">
    <source>
        <dbReference type="EMBL" id="KIX95562.1"/>
    </source>
</evidence>
<keyword evidence="4" id="KW-1185">Reference proteome</keyword>
<dbReference type="Gene3D" id="3.10.129.10">
    <property type="entry name" value="Hotdog Thioesterase"/>
    <property type="match status" value="1"/>
</dbReference>
<proteinExistence type="predicted"/>
<dbReference type="AlphaFoldDB" id="A0A0D2JQD1"/>
<accession>A0A0D2JQD1</accession>